<organism evidence="2">
    <name type="scientific">bioreactor metagenome</name>
    <dbReference type="NCBI Taxonomy" id="1076179"/>
    <lineage>
        <taxon>unclassified sequences</taxon>
        <taxon>metagenomes</taxon>
        <taxon>ecological metagenomes</taxon>
    </lineage>
</organism>
<dbReference type="AlphaFoldDB" id="A0A644SM84"/>
<keyword evidence="1" id="KW-0175">Coiled coil</keyword>
<proteinExistence type="predicted"/>
<evidence type="ECO:0008006" key="3">
    <source>
        <dbReference type="Google" id="ProtNLM"/>
    </source>
</evidence>
<comment type="caution">
    <text evidence="2">The sequence shown here is derived from an EMBL/GenBank/DDBJ whole genome shotgun (WGS) entry which is preliminary data.</text>
</comment>
<dbReference type="EMBL" id="VSSQ01000001">
    <property type="protein sequence ID" value="MPL54901.1"/>
    <property type="molecule type" value="Genomic_DNA"/>
</dbReference>
<evidence type="ECO:0000256" key="1">
    <source>
        <dbReference type="SAM" id="Coils"/>
    </source>
</evidence>
<evidence type="ECO:0000313" key="2">
    <source>
        <dbReference type="EMBL" id="MPL54901.1"/>
    </source>
</evidence>
<gene>
    <name evidence="2" type="ORF">SDC9_00367</name>
</gene>
<dbReference type="Gene3D" id="3.90.20.10">
    <property type="match status" value="1"/>
</dbReference>
<protein>
    <recommendedName>
        <fullName evidence="3">Cell wall anchor protein</fullName>
    </recommendedName>
</protein>
<sequence>MEQLFREHFGTLIATLITGFGGWFFGRKKAAAEVEASQIENAEKLLEFYKNLADDLGKRLENAIKEFNDAKKIISELEEKVEDLTTELRKYKQLNGKLQ</sequence>
<feature type="coiled-coil region" evidence="1">
    <location>
        <begin position="32"/>
        <end position="94"/>
    </location>
</feature>
<reference evidence="2" key="1">
    <citation type="submission" date="2019-08" db="EMBL/GenBank/DDBJ databases">
        <authorList>
            <person name="Kucharzyk K."/>
            <person name="Murdoch R.W."/>
            <person name="Higgins S."/>
            <person name="Loffler F."/>
        </authorList>
    </citation>
    <scope>NUCLEOTIDE SEQUENCE</scope>
</reference>
<name>A0A644SM84_9ZZZZ</name>
<accession>A0A644SM84</accession>